<keyword evidence="1" id="KW-0812">Transmembrane</keyword>
<dbReference type="EMBL" id="BMNI01000012">
    <property type="protein sequence ID" value="GGO93488.1"/>
    <property type="molecule type" value="Genomic_DNA"/>
</dbReference>
<dbReference type="Proteomes" id="UP000655410">
    <property type="component" value="Unassembled WGS sequence"/>
</dbReference>
<keyword evidence="1" id="KW-1133">Transmembrane helix</keyword>
<proteinExistence type="predicted"/>
<evidence type="ECO:0008006" key="4">
    <source>
        <dbReference type="Google" id="ProtNLM"/>
    </source>
</evidence>
<name>A0ABQ2NFF5_9ACTN</name>
<sequence>MKQMTMWVWCLAVVTGAPAPRRERVGRDRGERGDVPGWVLVTIMTAGLVTMLWRFAGPQLQQMLSNALAQVSG</sequence>
<evidence type="ECO:0000313" key="2">
    <source>
        <dbReference type="EMBL" id="GGO93488.1"/>
    </source>
</evidence>
<organism evidence="2 3">
    <name type="scientific">Nocardioides phosphati</name>
    <dbReference type="NCBI Taxonomy" id="1867775"/>
    <lineage>
        <taxon>Bacteria</taxon>
        <taxon>Bacillati</taxon>
        <taxon>Actinomycetota</taxon>
        <taxon>Actinomycetes</taxon>
        <taxon>Propionibacteriales</taxon>
        <taxon>Nocardioidaceae</taxon>
        <taxon>Nocardioides</taxon>
    </lineage>
</organism>
<keyword evidence="3" id="KW-1185">Reference proteome</keyword>
<comment type="caution">
    <text evidence="2">The sequence shown here is derived from an EMBL/GenBank/DDBJ whole genome shotgun (WGS) entry which is preliminary data.</text>
</comment>
<keyword evidence="1" id="KW-0472">Membrane</keyword>
<accession>A0ABQ2NFF5</accession>
<gene>
    <name evidence="2" type="ORF">GCM10011584_32300</name>
</gene>
<protein>
    <recommendedName>
        <fullName evidence="4">DUF4244 domain-containing protein</fullName>
    </recommendedName>
</protein>
<reference evidence="3" key="1">
    <citation type="journal article" date="2019" name="Int. J. Syst. Evol. Microbiol.">
        <title>The Global Catalogue of Microorganisms (GCM) 10K type strain sequencing project: providing services to taxonomists for standard genome sequencing and annotation.</title>
        <authorList>
            <consortium name="The Broad Institute Genomics Platform"/>
            <consortium name="The Broad Institute Genome Sequencing Center for Infectious Disease"/>
            <person name="Wu L."/>
            <person name="Ma J."/>
        </authorList>
    </citation>
    <scope>NUCLEOTIDE SEQUENCE [LARGE SCALE GENOMIC DNA]</scope>
    <source>
        <strain evidence="3">CGMCC 4.7371</strain>
    </source>
</reference>
<feature type="transmembrane region" description="Helical" evidence="1">
    <location>
        <begin position="37"/>
        <end position="56"/>
    </location>
</feature>
<evidence type="ECO:0000313" key="3">
    <source>
        <dbReference type="Proteomes" id="UP000655410"/>
    </source>
</evidence>
<evidence type="ECO:0000256" key="1">
    <source>
        <dbReference type="SAM" id="Phobius"/>
    </source>
</evidence>